<dbReference type="OMA" id="RMYHYGH"/>
<evidence type="ECO:0008006" key="11">
    <source>
        <dbReference type="Google" id="ProtNLM"/>
    </source>
</evidence>
<keyword evidence="10" id="KW-1185">Reference proteome</keyword>
<dbReference type="STRING" id="535722.E4V646"/>
<evidence type="ECO:0000256" key="8">
    <source>
        <dbReference type="SAM" id="Phobius"/>
    </source>
</evidence>
<organism evidence="10">
    <name type="scientific">Arthroderma gypseum (strain ATCC MYA-4604 / CBS 118893)</name>
    <name type="common">Microsporum gypseum</name>
    <dbReference type="NCBI Taxonomy" id="535722"/>
    <lineage>
        <taxon>Eukaryota</taxon>
        <taxon>Fungi</taxon>
        <taxon>Dikarya</taxon>
        <taxon>Ascomycota</taxon>
        <taxon>Pezizomycotina</taxon>
        <taxon>Eurotiomycetes</taxon>
        <taxon>Eurotiomycetidae</taxon>
        <taxon>Onygenales</taxon>
        <taxon>Arthrodermataceae</taxon>
        <taxon>Nannizzia</taxon>
    </lineage>
</organism>
<dbReference type="InParanoid" id="E4V646"/>
<dbReference type="EMBL" id="DS989830">
    <property type="protein sequence ID" value="EFR05229.1"/>
    <property type="molecule type" value="Genomic_DNA"/>
</dbReference>
<dbReference type="eggNOG" id="ENOG502SR2H">
    <property type="taxonomic scope" value="Eukaryota"/>
</dbReference>
<proteinExistence type="inferred from homology"/>
<dbReference type="GO" id="GO:0016020">
    <property type="term" value="C:membrane"/>
    <property type="evidence" value="ECO:0007669"/>
    <property type="project" value="UniProtKB-SubCell"/>
</dbReference>
<dbReference type="RefSeq" id="XP_003169336.1">
    <property type="nucleotide sequence ID" value="XM_003169288.1"/>
</dbReference>
<dbReference type="AlphaFoldDB" id="E4V646"/>
<evidence type="ECO:0000256" key="2">
    <source>
        <dbReference type="ARBA" id="ARBA00022692"/>
    </source>
</evidence>
<evidence type="ECO:0000256" key="1">
    <source>
        <dbReference type="ARBA" id="ARBA00004141"/>
    </source>
</evidence>
<feature type="transmembrane region" description="Helical" evidence="8">
    <location>
        <begin position="12"/>
        <end position="36"/>
    </location>
</feature>
<name>E4V646_ARTGP</name>
<evidence type="ECO:0000313" key="10">
    <source>
        <dbReference type="Proteomes" id="UP000002669"/>
    </source>
</evidence>
<dbReference type="HOGENOM" id="CLU_105974_0_0_1"/>
<keyword evidence="2 8" id="KW-0812">Transmembrane</keyword>
<dbReference type="GO" id="GO:0004497">
    <property type="term" value="F:monooxygenase activity"/>
    <property type="evidence" value="ECO:0007669"/>
    <property type="project" value="UniProtKB-KW"/>
</dbReference>
<protein>
    <recommendedName>
        <fullName evidence="11">Noranthrone monooxygenase</fullName>
    </recommendedName>
</protein>
<feature type="transmembrane region" description="Helical" evidence="8">
    <location>
        <begin position="86"/>
        <end position="107"/>
    </location>
</feature>
<evidence type="ECO:0000256" key="4">
    <source>
        <dbReference type="ARBA" id="ARBA00023002"/>
    </source>
</evidence>
<keyword evidence="3 8" id="KW-1133">Transmembrane helix</keyword>
<keyword evidence="4" id="KW-0560">Oxidoreductase</keyword>
<dbReference type="Proteomes" id="UP000002669">
    <property type="component" value="Unassembled WGS sequence"/>
</dbReference>
<keyword evidence="6 8" id="KW-0472">Membrane</keyword>
<keyword evidence="5" id="KW-0503">Monooxygenase</keyword>
<sequence length="165" mass="17913">MPHSSSVIRPEATAVVTGSFLAGAMMNISMLAIPVLIDTTDQPSQLINQWVRVYHYGHRVLPGISIATCGLYAYAAFRKRSAGRPWGVFAAAALTTLTMLPFTWTIIQPIINTLNAAQEACKAGQVVEWDEALALVTTWTAMHTTRALFPLTGAIIGIWGMLNQI</sequence>
<reference evidence="10" key="1">
    <citation type="journal article" date="2012" name="MBio">
        <title>Comparative genome analysis of Trichophyton rubrum and related dermatophytes reveals candidate genes involved in infection.</title>
        <authorList>
            <person name="Martinez D.A."/>
            <person name="Oliver B.G."/>
            <person name="Graeser Y."/>
            <person name="Goldberg J.M."/>
            <person name="Li W."/>
            <person name="Martinez-Rossi N.M."/>
            <person name="Monod M."/>
            <person name="Shelest E."/>
            <person name="Barton R.C."/>
            <person name="Birch E."/>
            <person name="Brakhage A.A."/>
            <person name="Chen Z."/>
            <person name="Gurr S.J."/>
            <person name="Heiman D."/>
            <person name="Heitman J."/>
            <person name="Kosti I."/>
            <person name="Rossi A."/>
            <person name="Saif S."/>
            <person name="Samalova M."/>
            <person name="Saunders C.W."/>
            <person name="Shea T."/>
            <person name="Summerbell R.C."/>
            <person name="Xu J."/>
            <person name="Young S."/>
            <person name="Zeng Q."/>
            <person name="Birren B.W."/>
            <person name="Cuomo C.A."/>
            <person name="White T.C."/>
        </authorList>
    </citation>
    <scope>NUCLEOTIDE SEQUENCE [LARGE SCALE GENOMIC DNA]</scope>
    <source>
        <strain evidence="10">ATCC MYA-4604 / CBS 118893</strain>
    </source>
</reference>
<evidence type="ECO:0000256" key="3">
    <source>
        <dbReference type="ARBA" id="ARBA00022989"/>
    </source>
</evidence>
<dbReference type="PANTHER" id="PTHR35042">
    <property type="entry name" value="ANTHRONE OXYGENASE ENCC"/>
    <property type="match status" value="1"/>
</dbReference>
<dbReference type="GeneID" id="10024558"/>
<dbReference type="InterPro" id="IPR013901">
    <property type="entry name" value="Anthrone_oxy"/>
</dbReference>
<accession>E4V646</accession>
<feature type="transmembrane region" description="Helical" evidence="8">
    <location>
        <begin position="56"/>
        <end position="74"/>
    </location>
</feature>
<dbReference type="VEuPathDB" id="FungiDB:MGYG_08241"/>
<dbReference type="PANTHER" id="PTHR35042:SF3">
    <property type="entry name" value="ANTHRONE OXYGENASE-RELATED"/>
    <property type="match status" value="1"/>
</dbReference>
<comment type="subcellular location">
    <subcellularLocation>
        <location evidence="1">Membrane</location>
        <topology evidence="1">Multi-pass membrane protein</topology>
    </subcellularLocation>
</comment>
<evidence type="ECO:0000256" key="6">
    <source>
        <dbReference type="ARBA" id="ARBA00023136"/>
    </source>
</evidence>
<evidence type="ECO:0000313" key="9">
    <source>
        <dbReference type="EMBL" id="EFR05229.1"/>
    </source>
</evidence>
<comment type="similarity">
    <text evidence="7">Belongs to the anthrone oxygenase family.</text>
</comment>
<evidence type="ECO:0000256" key="5">
    <source>
        <dbReference type="ARBA" id="ARBA00023033"/>
    </source>
</evidence>
<gene>
    <name evidence="9" type="ORF">MGYG_08241</name>
</gene>
<dbReference type="Pfam" id="PF08592">
    <property type="entry name" value="Anthrone_oxy"/>
    <property type="match status" value="1"/>
</dbReference>
<dbReference type="OrthoDB" id="5954308at2759"/>
<evidence type="ECO:0000256" key="7">
    <source>
        <dbReference type="ARBA" id="ARBA00034313"/>
    </source>
</evidence>